<feature type="compositionally biased region" description="Low complexity" evidence="1">
    <location>
        <begin position="198"/>
        <end position="209"/>
    </location>
</feature>
<feature type="compositionally biased region" description="Gly residues" evidence="1">
    <location>
        <begin position="523"/>
        <end position="532"/>
    </location>
</feature>
<dbReference type="Proteomes" id="UP000654075">
    <property type="component" value="Unassembled WGS sequence"/>
</dbReference>
<gene>
    <name evidence="2" type="ORF">PGLA1383_LOCUS23799</name>
</gene>
<evidence type="ECO:0000313" key="2">
    <source>
        <dbReference type="EMBL" id="CAE8605694.1"/>
    </source>
</evidence>
<reference evidence="2" key="1">
    <citation type="submission" date="2021-02" db="EMBL/GenBank/DDBJ databases">
        <authorList>
            <person name="Dougan E. K."/>
            <person name="Rhodes N."/>
            <person name="Thang M."/>
            <person name="Chan C."/>
        </authorList>
    </citation>
    <scope>NUCLEOTIDE SEQUENCE</scope>
</reference>
<feature type="compositionally biased region" description="Low complexity" evidence="1">
    <location>
        <begin position="21"/>
        <end position="32"/>
    </location>
</feature>
<name>A0A813F0B0_POLGL</name>
<accession>A0A813F0B0</accession>
<feature type="region of interest" description="Disordered" evidence="1">
    <location>
        <begin position="431"/>
        <end position="450"/>
    </location>
</feature>
<evidence type="ECO:0000313" key="3">
    <source>
        <dbReference type="Proteomes" id="UP000654075"/>
    </source>
</evidence>
<dbReference type="EMBL" id="CAJNNV010018189">
    <property type="protein sequence ID" value="CAE8605694.1"/>
    <property type="molecule type" value="Genomic_DNA"/>
</dbReference>
<feature type="region of interest" description="Disordered" evidence="1">
    <location>
        <begin position="15"/>
        <end position="36"/>
    </location>
</feature>
<feature type="region of interest" description="Disordered" evidence="1">
    <location>
        <begin position="193"/>
        <end position="223"/>
    </location>
</feature>
<organism evidence="2 3">
    <name type="scientific">Polarella glacialis</name>
    <name type="common">Dinoflagellate</name>
    <dbReference type="NCBI Taxonomy" id="89957"/>
    <lineage>
        <taxon>Eukaryota</taxon>
        <taxon>Sar</taxon>
        <taxon>Alveolata</taxon>
        <taxon>Dinophyceae</taxon>
        <taxon>Suessiales</taxon>
        <taxon>Suessiaceae</taxon>
        <taxon>Polarella</taxon>
    </lineage>
</organism>
<comment type="caution">
    <text evidence="2">The sequence shown here is derived from an EMBL/GenBank/DDBJ whole genome shotgun (WGS) entry which is preliminary data.</text>
</comment>
<feature type="compositionally biased region" description="Gly residues" evidence="1">
    <location>
        <begin position="488"/>
        <end position="499"/>
    </location>
</feature>
<keyword evidence="3" id="KW-1185">Reference proteome</keyword>
<feature type="region of interest" description="Disordered" evidence="1">
    <location>
        <begin position="487"/>
        <end position="532"/>
    </location>
</feature>
<evidence type="ECO:0000256" key="1">
    <source>
        <dbReference type="SAM" id="MobiDB-lite"/>
    </source>
</evidence>
<proteinExistence type="predicted"/>
<sequence length="532" mass="57357">MPTSLQPCCTASALEARGENNDNNNNKNNNNDSNKKAVRRFHRDSLVWSSAAAAERVALVEDLERRFAEALATQSWGLLCSLIRETAAALAGPKRKALLETAAEQLPMPEDARERLQANLQGRLRKLMCRGLSILDLSDGDTAAQLEPALSFVLHEIQKFEGSHGFSVAEACGGKTWARILVLICPGTCTPRSLQDLSSPEPSSNNNNNKLTGFRSTEGGFYTPNSRTRSLQFVRDTGEKSILNCSKCGHELLSSWVFERKGRKTILVPAKGHALKRCGGLYISRAGLACQRDSYTTLDFCHHARARQLCKECGGAGICSHKKRRASCSICKAAGLVKRQEYQAEDLYKLNEAIFNLPEEDTIDVETTEKLFKALNKLKKAVAAGKCDSDPNFYYDYVGLLSTMQNQHFFSAKQTKTILEWLNEAIKAAPGAGASQESAKGGSKSSASTAKDLARLEADNAKMLKEIEQLRELSSAIQTIQAFKMPKGFGGGGGGGGKGGDSHAAATEGGEQTSKSKRRRGRGGGGGGGSGA</sequence>
<dbReference type="AlphaFoldDB" id="A0A813F0B0"/>
<protein>
    <submittedName>
        <fullName evidence="2">Uncharacterized protein</fullName>
    </submittedName>
</protein>